<proteinExistence type="predicted"/>
<reference evidence="1 2" key="1">
    <citation type="submission" date="2020-10" db="EMBL/GenBank/DDBJ databases">
        <title>Connecting structure to function with the recovery of over 1000 high-quality activated sludge metagenome-assembled genomes encoding full-length rRNA genes using long-read sequencing.</title>
        <authorList>
            <person name="Singleton C.M."/>
            <person name="Petriglieri F."/>
            <person name="Kristensen J.M."/>
            <person name="Kirkegaard R.H."/>
            <person name="Michaelsen T.Y."/>
            <person name="Andersen M.H."/>
            <person name="Karst S.M."/>
            <person name="Dueholm M.S."/>
            <person name="Nielsen P.H."/>
            <person name="Albertsen M."/>
        </authorList>
    </citation>
    <scope>NUCLEOTIDE SEQUENCE [LARGE SCALE GENOMIC DNA]</scope>
    <source>
        <strain evidence="1">Ribe_18-Q3-R11-54_MAXAC.273</strain>
    </source>
</reference>
<evidence type="ECO:0000313" key="2">
    <source>
        <dbReference type="Proteomes" id="UP000808337"/>
    </source>
</evidence>
<protein>
    <submittedName>
        <fullName evidence="1">Uncharacterized protein</fullName>
    </submittedName>
</protein>
<comment type="caution">
    <text evidence="1">The sequence shown here is derived from an EMBL/GenBank/DDBJ whole genome shotgun (WGS) entry which is preliminary data.</text>
</comment>
<dbReference type="AlphaFoldDB" id="A0A9D7SX33"/>
<gene>
    <name evidence="1" type="ORF">IPP15_21165</name>
</gene>
<accession>A0A9D7SX33</accession>
<name>A0A9D7SX33_9BACT</name>
<evidence type="ECO:0000313" key="1">
    <source>
        <dbReference type="EMBL" id="MBK9984840.1"/>
    </source>
</evidence>
<organism evidence="1 2">
    <name type="scientific">Candidatus Opimibacter skivensis</name>
    <dbReference type="NCBI Taxonomy" id="2982028"/>
    <lineage>
        <taxon>Bacteria</taxon>
        <taxon>Pseudomonadati</taxon>
        <taxon>Bacteroidota</taxon>
        <taxon>Saprospiria</taxon>
        <taxon>Saprospirales</taxon>
        <taxon>Saprospiraceae</taxon>
        <taxon>Candidatus Opimibacter</taxon>
    </lineage>
</organism>
<dbReference type="EMBL" id="JADKGY010000032">
    <property type="protein sequence ID" value="MBK9984840.1"/>
    <property type="molecule type" value="Genomic_DNA"/>
</dbReference>
<dbReference type="Proteomes" id="UP000808337">
    <property type="component" value="Unassembled WGS sequence"/>
</dbReference>
<sequence>MTAQSQAETFIKEAQAYLAQGDYKQAQLSLQDAINDINNVLAQQISQSFPAEINGLKANEDNGNSTNTAIMGAMGGGMTISKIYQHLTKKKIPRRSIS</sequence>